<dbReference type="EMBL" id="JAGTIS010000001">
    <property type="protein sequence ID" value="MBT8764627.1"/>
    <property type="molecule type" value="Genomic_DNA"/>
</dbReference>
<comment type="caution">
    <text evidence="2">The sequence shown here is derived from an EMBL/GenBank/DDBJ whole genome shotgun (WGS) entry which is preliminary data.</text>
</comment>
<keyword evidence="1" id="KW-0812">Transmembrane</keyword>
<protein>
    <submittedName>
        <fullName evidence="2">DUF1145 domain-containing protein</fullName>
    </submittedName>
</protein>
<evidence type="ECO:0000313" key="2">
    <source>
        <dbReference type="EMBL" id="MBT8764627.1"/>
    </source>
</evidence>
<dbReference type="InterPro" id="IPR009525">
    <property type="entry name" value="DUF1145"/>
</dbReference>
<dbReference type="PANTHER" id="PTHR38775">
    <property type="entry name" value="INNER MEMBRANE PROTEIN-RELATED"/>
    <property type="match status" value="1"/>
</dbReference>
<dbReference type="Pfam" id="PF06611">
    <property type="entry name" value="DUF1145"/>
    <property type="match status" value="1"/>
</dbReference>
<sequence length="93" mass="10335">MRVFLGLGKVVALLFWLAVIANLFVPFAAPFDVLLNGAGALLLLVHLGEALLFNPLLQRQARPWLDRLQLLLFGVFHLLGLSRRAAQEEHSHA</sequence>
<evidence type="ECO:0000313" key="3">
    <source>
        <dbReference type="Proteomes" id="UP001519667"/>
    </source>
</evidence>
<reference evidence="2 3" key="1">
    <citation type="submission" date="2021-04" db="EMBL/GenBank/DDBJ databases">
        <title>Pseudomonas boanensis sp. nov., a bacterium isolated from river water used for household purposes in Boane District, Mozambique.</title>
        <authorList>
            <person name="Nicklasson M."/>
            <person name="Martin-Rodriguez A.J."/>
            <person name="Thorell K."/>
            <person name="Neves L."/>
            <person name="Mussagy A."/>
            <person name="Rydberg H.A."/>
            <person name="Hernroth B."/>
            <person name="Svensson-Stadler L."/>
            <person name="Sjoling A."/>
        </authorList>
    </citation>
    <scope>NUCLEOTIDE SEQUENCE [LARGE SCALE GENOMIC DNA]</scope>
    <source>
        <strain evidence="2 3">DB1</strain>
    </source>
</reference>
<feature type="transmembrane region" description="Helical" evidence="1">
    <location>
        <begin position="7"/>
        <end position="27"/>
    </location>
</feature>
<keyword evidence="1" id="KW-0472">Membrane</keyword>
<feature type="transmembrane region" description="Helical" evidence="1">
    <location>
        <begin position="33"/>
        <end position="56"/>
    </location>
</feature>
<evidence type="ECO:0000256" key="1">
    <source>
        <dbReference type="SAM" id="Phobius"/>
    </source>
</evidence>
<keyword evidence="1" id="KW-1133">Transmembrane helix</keyword>
<dbReference type="RefSeq" id="WP_215368602.1">
    <property type="nucleotide sequence ID" value="NZ_JAGTIS010000001.1"/>
</dbReference>
<name>A0ABS5XE87_9GAMM</name>
<proteinExistence type="predicted"/>
<accession>A0ABS5XE87</accession>
<dbReference type="PANTHER" id="PTHR38775:SF1">
    <property type="entry name" value="INNER MEMBRANE PROTEIN"/>
    <property type="match status" value="1"/>
</dbReference>
<dbReference type="Proteomes" id="UP001519667">
    <property type="component" value="Unassembled WGS sequence"/>
</dbReference>
<keyword evidence="3" id="KW-1185">Reference proteome</keyword>
<gene>
    <name evidence="2" type="ORF">J7302_00435</name>
</gene>
<organism evidence="2 3">
    <name type="scientific">Metapseudomonas boanensis</name>
    <dbReference type="NCBI Taxonomy" id="2822138"/>
    <lineage>
        <taxon>Bacteria</taxon>
        <taxon>Pseudomonadati</taxon>
        <taxon>Pseudomonadota</taxon>
        <taxon>Gammaproteobacteria</taxon>
        <taxon>Pseudomonadales</taxon>
        <taxon>Pseudomonadaceae</taxon>
        <taxon>Metapseudomonas</taxon>
    </lineage>
</organism>